<sequence length="70" mass="7573">MVIRAELPLAVPLVRAITGDGPERVSSPLMVWAETQGMALCHIQPGKLQQNHLGPCIFQAIETAQKIAIN</sequence>
<name>S5Y0H9_PARAH</name>
<dbReference type="AlphaFoldDB" id="S5Y0H9"/>
<dbReference type="EMBL" id="CP006652">
    <property type="protein sequence ID" value="AGT11027.1"/>
    <property type="molecule type" value="Genomic_DNA"/>
</dbReference>
<gene>
    <name evidence="1" type="ORF">JCM7686_pAMI4p341</name>
</gene>
<organism evidence="1 2">
    <name type="scientific">Paracoccus aminophilus JCM 7686</name>
    <dbReference type="NCBI Taxonomy" id="1367847"/>
    <lineage>
        <taxon>Bacteria</taxon>
        <taxon>Pseudomonadati</taxon>
        <taxon>Pseudomonadota</taxon>
        <taxon>Alphaproteobacteria</taxon>
        <taxon>Rhodobacterales</taxon>
        <taxon>Paracoccaceae</taxon>
        <taxon>Paracoccus</taxon>
    </lineage>
</organism>
<evidence type="ECO:0000313" key="2">
    <source>
        <dbReference type="Proteomes" id="UP000015480"/>
    </source>
</evidence>
<dbReference type="PATRIC" id="fig|1367847.3.peg.3990"/>
<accession>S5Y0H9</accession>
<protein>
    <submittedName>
        <fullName evidence="1">Uncharacterized protein</fullName>
    </submittedName>
</protein>
<keyword evidence="1" id="KW-0614">Plasmid</keyword>
<dbReference type="HOGENOM" id="CLU_2754215_0_0_5"/>
<evidence type="ECO:0000313" key="1">
    <source>
        <dbReference type="EMBL" id="AGT11027.1"/>
    </source>
</evidence>
<dbReference type="KEGG" id="pami:JCM7686_pAMI4p341"/>
<proteinExistence type="predicted"/>
<keyword evidence="2" id="KW-1185">Reference proteome</keyword>
<geneLocation type="plasmid" evidence="1 2">
    <name>pAMI4</name>
</geneLocation>
<reference evidence="1 2" key="1">
    <citation type="journal article" date="2014" name="BMC Genomics">
        <title>Architecture and functions of a multipartite genome of the methylotrophic bacterium Paracoccus aminophilus JCM 7686, containing primary and secondary chromids.</title>
        <authorList>
            <person name="Dziewit L."/>
            <person name="Czarnecki J."/>
            <person name="Wibberg D."/>
            <person name="Radlinska M."/>
            <person name="Mrozek P."/>
            <person name="Szymczak M."/>
            <person name="Schluter A."/>
            <person name="Puhler A."/>
            <person name="Bartosik D."/>
        </authorList>
    </citation>
    <scope>NUCLEOTIDE SEQUENCE [LARGE SCALE GENOMIC DNA]</scope>
    <source>
        <strain evidence="1">JCM 7686</strain>
        <plasmid evidence="2">Plasmid pAMI4</plasmid>
    </source>
</reference>
<dbReference type="Proteomes" id="UP000015480">
    <property type="component" value="Plasmid pAMI4"/>
</dbReference>